<evidence type="ECO:0000313" key="3">
    <source>
        <dbReference type="Proteomes" id="UP000428333"/>
    </source>
</evidence>
<dbReference type="AlphaFoldDB" id="A0A6A4KPR8"/>
<dbReference type="PANTHER" id="PTHR46162:SF40">
    <property type="entry name" value="TRAF-LIKE FAMILY PROTEIN"/>
    <property type="match status" value="1"/>
</dbReference>
<keyword evidence="3" id="KW-1185">Reference proteome</keyword>
<feature type="non-terminal residue" evidence="2">
    <location>
        <position position="1"/>
    </location>
</feature>
<accession>A0A6A4KPR8</accession>
<dbReference type="Gene3D" id="2.60.210.10">
    <property type="entry name" value="Apoptosis, Tumor Necrosis Factor Receptor Associated Protein 2, Chain A"/>
    <property type="match status" value="1"/>
</dbReference>
<dbReference type="OrthoDB" id="1883087at2759"/>
<organism evidence="2 3">
    <name type="scientific">Rhododendron williamsianum</name>
    <dbReference type="NCBI Taxonomy" id="262921"/>
    <lineage>
        <taxon>Eukaryota</taxon>
        <taxon>Viridiplantae</taxon>
        <taxon>Streptophyta</taxon>
        <taxon>Embryophyta</taxon>
        <taxon>Tracheophyta</taxon>
        <taxon>Spermatophyta</taxon>
        <taxon>Magnoliopsida</taxon>
        <taxon>eudicotyledons</taxon>
        <taxon>Gunneridae</taxon>
        <taxon>Pentapetalae</taxon>
        <taxon>asterids</taxon>
        <taxon>Ericales</taxon>
        <taxon>Ericaceae</taxon>
        <taxon>Ericoideae</taxon>
        <taxon>Rhodoreae</taxon>
        <taxon>Rhododendron</taxon>
    </lineage>
</organism>
<dbReference type="PANTHER" id="PTHR46162">
    <property type="entry name" value="TRAF-LIKE FAMILY PROTEIN"/>
    <property type="match status" value="1"/>
</dbReference>
<reference evidence="2 3" key="1">
    <citation type="journal article" date="2019" name="Genome Biol. Evol.">
        <title>The Rhododendron genome and chromosomal organization provide insight into shared whole-genome duplications across the heath family (Ericaceae).</title>
        <authorList>
            <person name="Soza V.L."/>
            <person name="Lindsley D."/>
            <person name="Waalkes A."/>
            <person name="Ramage E."/>
            <person name="Patwardhan R.P."/>
            <person name="Burton J.N."/>
            <person name="Adey A."/>
            <person name="Kumar A."/>
            <person name="Qiu R."/>
            <person name="Shendure J."/>
            <person name="Hall B."/>
        </authorList>
    </citation>
    <scope>NUCLEOTIDE SEQUENCE [LARGE SCALE GENOMIC DNA]</scope>
    <source>
        <strain evidence="2">RSF 1966-606</strain>
    </source>
</reference>
<dbReference type="PROSITE" id="PS50144">
    <property type="entry name" value="MATH"/>
    <property type="match status" value="2"/>
</dbReference>
<protein>
    <recommendedName>
        <fullName evidence="1">MATH domain-containing protein</fullName>
    </recommendedName>
</protein>
<dbReference type="Proteomes" id="UP000428333">
    <property type="component" value="Linkage Group LG13"/>
</dbReference>
<dbReference type="CDD" id="cd00121">
    <property type="entry name" value="MATH"/>
    <property type="match status" value="1"/>
</dbReference>
<proteinExistence type="predicted"/>
<dbReference type="InterPro" id="IPR002083">
    <property type="entry name" value="MATH/TRAF_dom"/>
</dbReference>
<name>A0A6A4KPR8_9ERIC</name>
<gene>
    <name evidence="2" type="ORF">C3L33_21005</name>
</gene>
<feature type="domain" description="MATH" evidence="1">
    <location>
        <begin position="1"/>
        <end position="78"/>
    </location>
</feature>
<dbReference type="Pfam" id="PF22486">
    <property type="entry name" value="MATH_2"/>
    <property type="match status" value="1"/>
</dbReference>
<dbReference type="InterPro" id="IPR008974">
    <property type="entry name" value="TRAF-like"/>
</dbReference>
<feature type="domain" description="MATH" evidence="1">
    <location>
        <begin position="98"/>
        <end position="129"/>
    </location>
</feature>
<sequence length="129" mass="14952">MHASAAMETRRIKKPKQEIGVEYLHPVTNNDNALELGVRRFHRTKTEWGFDQFLPLDTFNDASNGYLHDDCCVFGAEVFVIHQSSKGECLATVRHPVHNTYSWKVNKFSAIDKDRLTSQVFRVGQHNWY</sequence>
<dbReference type="EMBL" id="QEFC01003705">
    <property type="protein sequence ID" value="KAE9447102.1"/>
    <property type="molecule type" value="Genomic_DNA"/>
</dbReference>
<comment type="caution">
    <text evidence="2">The sequence shown here is derived from an EMBL/GenBank/DDBJ whole genome shotgun (WGS) entry which is preliminary data.</text>
</comment>
<dbReference type="SUPFAM" id="SSF49599">
    <property type="entry name" value="TRAF domain-like"/>
    <property type="match status" value="2"/>
</dbReference>
<evidence type="ECO:0000259" key="1">
    <source>
        <dbReference type="PROSITE" id="PS50144"/>
    </source>
</evidence>
<evidence type="ECO:0000313" key="2">
    <source>
        <dbReference type="EMBL" id="KAE9447102.1"/>
    </source>
</evidence>